<dbReference type="Proteomes" id="UP000007305">
    <property type="component" value="Chromosome 9"/>
</dbReference>
<keyword evidence="2" id="KW-0472">Membrane</keyword>
<dbReference type="Gramene" id="Zm00001eb378120_T001">
    <property type="protein sequence ID" value="Zm00001eb378120_P001"/>
    <property type="gene ID" value="Zm00001eb378120"/>
</dbReference>
<evidence type="ECO:0000256" key="1">
    <source>
        <dbReference type="SAM" id="MobiDB-lite"/>
    </source>
</evidence>
<feature type="region of interest" description="Disordered" evidence="1">
    <location>
        <begin position="47"/>
        <end position="72"/>
    </location>
</feature>
<accession>A0A804UIY9</accession>
<sequence length="100" mass="10558">MDSKQCSPSNSGANRGRVSRRRSAAGARWSAAFSCLGVGAASAAAAWGRARHESRAAEEEEERPAAEMSAGDELRMEKARILSMVWSVTDDGGGWKSAEG</sequence>
<protein>
    <submittedName>
        <fullName evidence="3">Uncharacterized protein</fullName>
    </submittedName>
</protein>
<reference evidence="4" key="1">
    <citation type="journal article" date="2009" name="Science">
        <title>The B73 maize genome: complexity, diversity, and dynamics.</title>
        <authorList>
            <person name="Schnable P.S."/>
            <person name="Ware D."/>
            <person name="Fulton R.S."/>
            <person name="Stein J.C."/>
            <person name="Wei F."/>
            <person name="Pasternak S."/>
            <person name="Liang C."/>
            <person name="Zhang J."/>
            <person name="Fulton L."/>
            <person name="Graves T.A."/>
            <person name="Minx P."/>
            <person name="Reily A.D."/>
            <person name="Courtney L."/>
            <person name="Kruchowski S.S."/>
            <person name="Tomlinson C."/>
            <person name="Strong C."/>
            <person name="Delehaunty K."/>
            <person name="Fronick C."/>
            <person name="Courtney B."/>
            <person name="Rock S.M."/>
            <person name="Belter E."/>
            <person name="Du F."/>
            <person name="Kim K."/>
            <person name="Abbott R.M."/>
            <person name="Cotton M."/>
            <person name="Levy A."/>
            <person name="Marchetto P."/>
            <person name="Ochoa K."/>
            <person name="Jackson S.M."/>
            <person name="Gillam B."/>
            <person name="Chen W."/>
            <person name="Yan L."/>
            <person name="Higginbotham J."/>
            <person name="Cardenas M."/>
            <person name="Waligorski J."/>
            <person name="Applebaum E."/>
            <person name="Phelps L."/>
            <person name="Falcone J."/>
            <person name="Kanchi K."/>
            <person name="Thane T."/>
            <person name="Scimone A."/>
            <person name="Thane N."/>
            <person name="Henke J."/>
            <person name="Wang T."/>
            <person name="Ruppert J."/>
            <person name="Shah N."/>
            <person name="Rotter K."/>
            <person name="Hodges J."/>
            <person name="Ingenthron E."/>
            <person name="Cordes M."/>
            <person name="Kohlberg S."/>
            <person name="Sgro J."/>
            <person name="Delgado B."/>
            <person name="Mead K."/>
            <person name="Chinwalla A."/>
            <person name="Leonard S."/>
            <person name="Crouse K."/>
            <person name="Collura K."/>
            <person name="Kudrna D."/>
            <person name="Currie J."/>
            <person name="He R."/>
            <person name="Angelova A."/>
            <person name="Rajasekar S."/>
            <person name="Mueller T."/>
            <person name="Lomeli R."/>
            <person name="Scara G."/>
            <person name="Ko A."/>
            <person name="Delaney K."/>
            <person name="Wissotski M."/>
            <person name="Lopez G."/>
            <person name="Campos D."/>
            <person name="Braidotti M."/>
            <person name="Ashley E."/>
            <person name="Golser W."/>
            <person name="Kim H."/>
            <person name="Lee S."/>
            <person name="Lin J."/>
            <person name="Dujmic Z."/>
            <person name="Kim W."/>
            <person name="Talag J."/>
            <person name="Zuccolo A."/>
            <person name="Fan C."/>
            <person name="Sebastian A."/>
            <person name="Kramer M."/>
            <person name="Spiegel L."/>
            <person name="Nascimento L."/>
            <person name="Zutavern T."/>
            <person name="Miller B."/>
            <person name="Ambroise C."/>
            <person name="Muller S."/>
            <person name="Spooner W."/>
            <person name="Narechania A."/>
            <person name="Ren L."/>
            <person name="Wei S."/>
            <person name="Kumari S."/>
            <person name="Faga B."/>
            <person name="Levy M.J."/>
            <person name="McMahan L."/>
            <person name="Van Buren P."/>
            <person name="Vaughn M.W."/>
            <person name="Ying K."/>
            <person name="Yeh C.-T."/>
            <person name="Emrich S.J."/>
            <person name="Jia Y."/>
            <person name="Kalyanaraman A."/>
            <person name="Hsia A.-P."/>
            <person name="Barbazuk W.B."/>
            <person name="Baucom R.S."/>
            <person name="Brutnell T.P."/>
            <person name="Carpita N.C."/>
            <person name="Chaparro C."/>
            <person name="Chia J.-M."/>
            <person name="Deragon J.-M."/>
            <person name="Estill J.C."/>
            <person name="Fu Y."/>
            <person name="Jeddeloh J.A."/>
            <person name="Han Y."/>
            <person name="Lee H."/>
            <person name="Li P."/>
            <person name="Lisch D.R."/>
            <person name="Liu S."/>
            <person name="Liu Z."/>
            <person name="Nagel D.H."/>
            <person name="McCann M.C."/>
            <person name="SanMiguel P."/>
            <person name="Myers A.M."/>
            <person name="Nettleton D."/>
            <person name="Nguyen J."/>
            <person name="Penning B.W."/>
            <person name="Ponnala L."/>
            <person name="Schneider K.L."/>
            <person name="Schwartz D.C."/>
            <person name="Sharma A."/>
            <person name="Soderlund C."/>
            <person name="Springer N.M."/>
            <person name="Sun Q."/>
            <person name="Wang H."/>
            <person name="Waterman M."/>
            <person name="Westerman R."/>
            <person name="Wolfgruber T.K."/>
            <person name="Yang L."/>
            <person name="Yu Y."/>
            <person name="Zhang L."/>
            <person name="Zhou S."/>
            <person name="Zhu Q."/>
            <person name="Bennetzen J.L."/>
            <person name="Dawe R.K."/>
            <person name="Jiang J."/>
            <person name="Jiang N."/>
            <person name="Presting G.G."/>
            <person name="Wessler S.R."/>
            <person name="Aluru S."/>
            <person name="Martienssen R.A."/>
            <person name="Clifton S.W."/>
            <person name="McCombie W.R."/>
            <person name="Wing R.A."/>
            <person name="Wilson R.K."/>
        </authorList>
    </citation>
    <scope>NUCLEOTIDE SEQUENCE [LARGE SCALE GENOMIC DNA]</scope>
    <source>
        <strain evidence="4">cv. B73</strain>
    </source>
</reference>
<reference evidence="3" key="2">
    <citation type="submission" date="2019-07" db="EMBL/GenBank/DDBJ databases">
        <authorList>
            <person name="Seetharam A."/>
            <person name="Woodhouse M."/>
            <person name="Cannon E."/>
        </authorList>
    </citation>
    <scope>NUCLEOTIDE SEQUENCE [LARGE SCALE GENOMIC DNA]</scope>
    <source>
        <strain evidence="3">cv. B73</strain>
    </source>
</reference>
<reference evidence="3" key="3">
    <citation type="submission" date="2021-05" db="UniProtKB">
        <authorList>
            <consortium name="EnsemblPlants"/>
        </authorList>
    </citation>
    <scope>IDENTIFICATION</scope>
    <source>
        <strain evidence="3">cv. B73</strain>
    </source>
</reference>
<name>A0A804UIY9_MAIZE</name>
<feature type="region of interest" description="Disordered" evidence="1">
    <location>
        <begin position="1"/>
        <end position="21"/>
    </location>
</feature>
<evidence type="ECO:0000313" key="3">
    <source>
        <dbReference type="EnsemblPlants" id="Zm00001eb378120_P001"/>
    </source>
</evidence>
<dbReference type="InParanoid" id="A0A804UIY9"/>
<evidence type="ECO:0000313" key="4">
    <source>
        <dbReference type="Proteomes" id="UP000007305"/>
    </source>
</evidence>
<evidence type="ECO:0000256" key="2">
    <source>
        <dbReference type="SAM" id="Phobius"/>
    </source>
</evidence>
<dbReference type="AlphaFoldDB" id="A0A804UIY9"/>
<keyword evidence="2" id="KW-1133">Transmembrane helix</keyword>
<proteinExistence type="predicted"/>
<dbReference type="EnsemblPlants" id="Zm00001eb378120_T001">
    <property type="protein sequence ID" value="Zm00001eb378120_P001"/>
    <property type="gene ID" value="Zm00001eb378120"/>
</dbReference>
<keyword evidence="2" id="KW-0812">Transmembrane</keyword>
<keyword evidence="4" id="KW-1185">Reference proteome</keyword>
<feature type="transmembrane region" description="Helical" evidence="2">
    <location>
        <begin position="29"/>
        <end position="47"/>
    </location>
</feature>
<organism evidence="3 4">
    <name type="scientific">Zea mays</name>
    <name type="common">Maize</name>
    <dbReference type="NCBI Taxonomy" id="4577"/>
    <lineage>
        <taxon>Eukaryota</taxon>
        <taxon>Viridiplantae</taxon>
        <taxon>Streptophyta</taxon>
        <taxon>Embryophyta</taxon>
        <taxon>Tracheophyta</taxon>
        <taxon>Spermatophyta</taxon>
        <taxon>Magnoliopsida</taxon>
        <taxon>Liliopsida</taxon>
        <taxon>Poales</taxon>
        <taxon>Poaceae</taxon>
        <taxon>PACMAD clade</taxon>
        <taxon>Panicoideae</taxon>
        <taxon>Andropogonodae</taxon>
        <taxon>Andropogoneae</taxon>
        <taxon>Tripsacinae</taxon>
        <taxon>Zea</taxon>
    </lineage>
</organism>